<dbReference type="EMBL" id="JALNTZ010002204">
    <property type="protein sequence ID" value="KAJ3619878.1"/>
    <property type="molecule type" value="Genomic_DNA"/>
</dbReference>
<feature type="compositionally biased region" description="Polar residues" evidence="1">
    <location>
        <begin position="1"/>
        <end position="10"/>
    </location>
</feature>
<dbReference type="Proteomes" id="UP001168821">
    <property type="component" value="Unassembled WGS sequence"/>
</dbReference>
<sequence length="90" mass="9687">MFSKYANANDNPAIPAWNTHNRGATNKNENNIGSVIPVKNEVAAADPMIPAVRALFSFLANIIIAMAANGYPYCINAKRPDENTVPTSIV</sequence>
<proteinExistence type="predicted"/>
<accession>A0AA38HHJ7</accession>
<feature type="region of interest" description="Disordered" evidence="1">
    <location>
        <begin position="1"/>
        <end position="31"/>
    </location>
</feature>
<protein>
    <submittedName>
        <fullName evidence="2">Uncharacterized protein</fullName>
    </submittedName>
</protein>
<keyword evidence="3" id="KW-1185">Reference proteome</keyword>
<organism evidence="2 3">
    <name type="scientific">Zophobas morio</name>
    <dbReference type="NCBI Taxonomy" id="2755281"/>
    <lineage>
        <taxon>Eukaryota</taxon>
        <taxon>Metazoa</taxon>
        <taxon>Ecdysozoa</taxon>
        <taxon>Arthropoda</taxon>
        <taxon>Hexapoda</taxon>
        <taxon>Insecta</taxon>
        <taxon>Pterygota</taxon>
        <taxon>Neoptera</taxon>
        <taxon>Endopterygota</taxon>
        <taxon>Coleoptera</taxon>
        <taxon>Polyphaga</taxon>
        <taxon>Cucujiformia</taxon>
        <taxon>Tenebrionidae</taxon>
        <taxon>Zophobas</taxon>
    </lineage>
</organism>
<evidence type="ECO:0000256" key="1">
    <source>
        <dbReference type="SAM" id="MobiDB-lite"/>
    </source>
</evidence>
<reference evidence="2" key="1">
    <citation type="journal article" date="2023" name="G3 (Bethesda)">
        <title>Whole genome assemblies of Zophobas morio and Tenebrio molitor.</title>
        <authorList>
            <person name="Kaur S."/>
            <person name="Stinson S.A."/>
            <person name="diCenzo G.C."/>
        </authorList>
    </citation>
    <scope>NUCLEOTIDE SEQUENCE</scope>
    <source>
        <strain evidence="2">QUZm001</strain>
    </source>
</reference>
<evidence type="ECO:0000313" key="2">
    <source>
        <dbReference type="EMBL" id="KAJ3619878.1"/>
    </source>
</evidence>
<name>A0AA38HHJ7_9CUCU</name>
<dbReference type="AlphaFoldDB" id="A0AA38HHJ7"/>
<gene>
    <name evidence="2" type="ORF">Zmor_008720</name>
</gene>
<evidence type="ECO:0000313" key="3">
    <source>
        <dbReference type="Proteomes" id="UP001168821"/>
    </source>
</evidence>
<feature type="compositionally biased region" description="Polar residues" evidence="1">
    <location>
        <begin position="18"/>
        <end position="31"/>
    </location>
</feature>
<comment type="caution">
    <text evidence="2">The sequence shown here is derived from an EMBL/GenBank/DDBJ whole genome shotgun (WGS) entry which is preliminary data.</text>
</comment>